<evidence type="ECO:0000256" key="1">
    <source>
        <dbReference type="SAM" id="MobiDB-lite"/>
    </source>
</evidence>
<gene>
    <name evidence="2" type="ORF">PMAYCL1PPCAC_33143</name>
</gene>
<accession>A0AAN5DGP9</accession>
<feature type="compositionally biased region" description="Polar residues" evidence="1">
    <location>
        <begin position="99"/>
        <end position="110"/>
    </location>
</feature>
<reference evidence="3" key="1">
    <citation type="submission" date="2022-10" db="EMBL/GenBank/DDBJ databases">
        <title>Genome assembly of Pristionchus species.</title>
        <authorList>
            <person name="Yoshida K."/>
            <person name="Sommer R.J."/>
        </authorList>
    </citation>
    <scope>NUCLEOTIDE SEQUENCE [LARGE SCALE GENOMIC DNA]</scope>
    <source>
        <strain evidence="3">RS5460</strain>
    </source>
</reference>
<organism evidence="2 3">
    <name type="scientific">Pristionchus mayeri</name>
    <dbReference type="NCBI Taxonomy" id="1317129"/>
    <lineage>
        <taxon>Eukaryota</taxon>
        <taxon>Metazoa</taxon>
        <taxon>Ecdysozoa</taxon>
        <taxon>Nematoda</taxon>
        <taxon>Chromadorea</taxon>
        <taxon>Rhabditida</taxon>
        <taxon>Rhabditina</taxon>
        <taxon>Diplogasteromorpha</taxon>
        <taxon>Diplogasteroidea</taxon>
        <taxon>Neodiplogasteridae</taxon>
        <taxon>Pristionchus</taxon>
    </lineage>
</organism>
<feature type="non-terminal residue" evidence="2">
    <location>
        <position position="1"/>
    </location>
</feature>
<feature type="region of interest" description="Disordered" evidence="1">
    <location>
        <begin position="1"/>
        <end position="116"/>
    </location>
</feature>
<dbReference type="AlphaFoldDB" id="A0AAN5DGP9"/>
<dbReference type="Proteomes" id="UP001328107">
    <property type="component" value="Unassembled WGS sequence"/>
</dbReference>
<feature type="non-terminal residue" evidence="2">
    <location>
        <position position="271"/>
    </location>
</feature>
<sequence>QQQGLPTSPAIKRPRPSSIIPTESLEMLPPRMSSPRRVPIAPPAKETFLPPKAAQRYPSPVLQVAASPAPTTALPANETFLPPRSDQRCSPPTRPEAMSSETNASFQAEVQSMPPIKGTETVRDAAKAFRGKSLSTIGSTFSVLKKQATQLQMQTQAPSRSVAVRLAPISGDGEPESPLLGVRRSSFQGGNSVKIAVQQVRRTNTQAFGKAIAVRPNSAEKKFPETKMRNQARPLYSPNNNNNNKSIDNYNYKNGILDDYRTASPVGSRSS</sequence>
<dbReference type="EMBL" id="BTRK01000006">
    <property type="protein sequence ID" value="GMR62948.1"/>
    <property type="molecule type" value="Genomic_DNA"/>
</dbReference>
<feature type="region of interest" description="Disordered" evidence="1">
    <location>
        <begin position="208"/>
        <end position="271"/>
    </location>
</feature>
<evidence type="ECO:0000313" key="3">
    <source>
        <dbReference type="Proteomes" id="UP001328107"/>
    </source>
</evidence>
<keyword evidence="3" id="KW-1185">Reference proteome</keyword>
<feature type="compositionally biased region" description="Low complexity" evidence="1">
    <location>
        <begin position="65"/>
        <end position="76"/>
    </location>
</feature>
<feature type="compositionally biased region" description="Basic and acidic residues" evidence="1">
    <location>
        <begin position="218"/>
        <end position="228"/>
    </location>
</feature>
<feature type="compositionally biased region" description="Low complexity" evidence="1">
    <location>
        <begin position="239"/>
        <end position="254"/>
    </location>
</feature>
<evidence type="ECO:0000313" key="2">
    <source>
        <dbReference type="EMBL" id="GMR62948.1"/>
    </source>
</evidence>
<proteinExistence type="predicted"/>
<name>A0AAN5DGP9_9BILA</name>
<comment type="caution">
    <text evidence="2">The sequence shown here is derived from an EMBL/GenBank/DDBJ whole genome shotgun (WGS) entry which is preliminary data.</text>
</comment>
<protein>
    <submittedName>
        <fullName evidence="2">Uncharacterized protein</fullName>
    </submittedName>
</protein>